<sequence length="319" mass="35853">MMEVSSFLLQGCVDLIMKQNTAKVYRIGLMMSITCYLIWGILPLYWNLLYTVSAHEILAHRISWSFIFVLSITLCSNKSQFLADCLLLYHDIKRVLLLCLASILITANWLTYIWAVMHNHIIDTSIGYYLNPLMTVFLGVLFFSEKLSIPKKLSLFLATIGVLIMVLQTGNIPWIAIVLSLTFASYGGVKKKLQLNPFSSITLETLFTLPVATGYLFYIQSIGIGSFGNLTELTSLLLVSSGIVTAVPLILFSYGANLLPLNVLGFIQYISPTLALLLGLFFFKEPLPLETLFALIFIWVSIIIFTLDESKIYRSKKVT</sequence>
<feature type="transmembrane region" description="Helical" evidence="8">
    <location>
        <begin position="95"/>
        <end position="114"/>
    </location>
</feature>
<dbReference type="AlphaFoldDB" id="U7UJR1"/>
<dbReference type="SUPFAM" id="SSF103481">
    <property type="entry name" value="Multidrug resistance efflux transporter EmrE"/>
    <property type="match status" value="2"/>
</dbReference>
<keyword evidence="6 8" id="KW-1133">Transmembrane helix</keyword>
<dbReference type="InterPro" id="IPR000620">
    <property type="entry name" value="EamA_dom"/>
</dbReference>
<feature type="transmembrane region" description="Helical" evidence="8">
    <location>
        <begin position="27"/>
        <end position="46"/>
    </location>
</feature>
<feature type="domain" description="EamA" evidence="9">
    <location>
        <begin position="27"/>
        <end position="166"/>
    </location>
</feature>
<evidence type="ECO:0000256" key="6">
    <source>
        <dbReference type="ARBA" id="ARBA00022989"/>
    </source>
</evidence>
<name>U7UJR1_9FIRM</name>
<feature type="transmembrane region" description="Helical" evidence="8">
    <location>
        <begin position="58"/>
        <end position="75"/>
    </location>
</feature>
<dbReference type="EMBL" id="AWXA01000041">
    <property type="protein sequence ID" value="ERT58688.1"/>
    <property type="molecule type" value="Genomic_DNA"/>
</dbReference>
<comment type="caution">
    <text evidence="10">The sequence shown here is derived from an EMBL/GenBank/DDBJ whole genome shotgun (WGS) entry which is preliminary data.</text>
</comment>
<feature type="transmembrane region" description="Helical" evidence="8">
    <location>
        <begin position="289"/>
        <end position="307"/>
    </location>
</feature>
<feature type="transmembrane region" description="Helical" evidence="8">
    <location>
        <begin position="150"/>
        <end position="166"/>
    </location>
</feature>
<keyword evidence="7 8" id="KW-0472">Membrane</keyword>
<dbReference type="PANTHER" id="PTHR22911">
    <property type="entry name" value="ACYL-MALONYL CONDENSING ENZYME-RELATED"/>
    <property type="match status" value="1"/>
</dbReference>
<feature type="transmembrane region" description="Helical" evidence="8">
    <location>
        <begin position="126"/>
        <end position="143"/>
    </location>
</feature>
<proteinExistence type="inferred from homology"/>
<evidence type="ECO:0000313" key="11">
    <source>
        <dbReference type="Proteomes" id="UP000017090"/>
    </source>
</evidence>
<keyword evidence="11" id="KW-1185">Reference proteome</keyword>
<dbReference type="STRING" id="1111454.HMPREF1250_1885"/>
<reference evidence="10 11" key="1">
    <citation type="submission" date="2013-09" db="EMBL/GenBank/DDBJ databases">
        <authorList>
            <person name="Durkin A.S."/>
            <person name="Haft D.R."/>
            <person name="McCorrison J."/>
            <person name="Torralba M."/>
            <person name="Gillis M."/>
            <person name="Haft D.H."/>
            <person name="Methe B."/>
            <person name="Sutton G."/>
            <person name="Nelson K.E."/>
        </authorList>
    </citation>
    <scope>NUCLEOTIDE SEQUENCE [LARGE SCALE GENOMIC DNA]</scope>
    <source>
        <strain evidence="10 11">BV3C16-1</strain>
    </source>
</reference>
<evidence type="ECO:0000256" key="4">
    <source>
        <dbReference type="ARBA" id="ARBA00022475"/>
    </source>
</evidence>
<dbReference type="Pfam" id="PF00892">
    <property type="entry name" value="EamA"/>
    <property type="match status" value="1"/>
</dbReference>
<keyword evidence="5 8" id="KW-0812">Transmembrane</keyword>
<dbReference type="eggNOG" id="COG2962">
    <property type="taxonomic scope" value="Bacteria"/>
</dbReference>
<evidence type="ECO:0000256" key="2">
    <source>
        <dbReference type="ARBA" id="ARBA00007362"/>
    </source>
</evidence>
<gene>
    <name evidence="10" type="primary">rarD</name>
    <name evidence="10" type="ORF">HMPREF1250_1885</name>
</gene>
<comment type="similarity">
    <text evidence="2">Belongs to the EamA transporter family.</text>
</comment>
<protein>
    <submittedName>
        <fullName evidence="10">Protein RarD</fullName>
    </submittedName>
</protein>
<dbReference type="PATRIC" id="fig|1111454.3.peg.1553"/>
<comment type="subcellular location">
    <subcellularLocation>
        <location evidence="1">Cell membrane</location>
        <topology evidence="1">Multi-pass membrane protein</topology>
    </subcellularLocation>
</comment>
<dbReference type="PANTHER" id="PTHR22911:SF137">
    <property type="entry name" value="SOLUTE CARRIER FAMILY 35 MEMBER G2-RELATED"/>
    <property type="match status" value="1"/>
</dbReference>
<evidence type="ECO:0000313" key="10">
    <source>
        <dbReference type="EMBL" id="ERT58688.1"/>
    </source>
</evidence>
<feature type="transmembrane region" description="Helical" evidence="8">
    <location>
        <begin position="233"/>
        <end position="254"/>
    </location>
</feature>
<evidence type="ECO:0000256" key="5">
    <source>
        <dbReference type="ARBA" id="ARBA00022692"/>
    </source>
</evidence>
<dbReference type="NCBIfam" id="TIGR00688">
    <property type="entry name" value="rarD"/>
    <property type="match status" value="1"/>
</dbReference>
<feature type="transmembrane region" description="Helical" evidence="8">
    <location>
        <begin position="201"/>
        <end position="221"/>
    </location>
</feature>
<evidence type="ECO:0000256" key="8">
    <source>
        <dbReference type="SAM" id="Phobius"/>
    </source>
</evidence>
<evidence type="ECO:0000256" key="3">
    <source>
        <dbReference type="ARBA" id="ARBA00022448"/>
    </source>
</evidence>
<dbReference type="Proteomes" id="UP000017090">
    <property type="component" value="Unassembled WGS sequence"/>
</dbReference>
<organism evidence="10 11">
    <name type="scientific">Megasphaera vaginalis</name>
    <name type="common">ex Srinivasan et al. 2021</name>
    <dbReference type="NCBI Taxonomy" id="1111454"/>
    <lineage>
        <taxon>Bacteria</taxon>
        <taxon>Bacillati</taxon>
        <taxon>Bacillota</taxon>
        <taxon>Negativicutes</taxon>
        <taxon>Veillonellales</taxon>
        <taxon>Veillonellaceae</taxon>
        <taxon>Megasphaera</taxon>
    </lineage>
</organism>
<evidence type="ECO:0000259" key="9">
    <source>
        <dbReference type="Pfam" id="PF00892"/>
    </source>
</evidence>
<evidence type="ECO:0000256" key="7">
    <source>
        <dbReference type="ARBA" id="ARBA00023136"/>
    </source>
</evidence>
<keyword evidence="3" id="KW-0813">Transport</keyword>
<dbReference type="InterPro" id="IPR037185">
    <property type="entry name" value="EmrE-like"/>
</dbReference>
<dbReference type="InterPro" id="IPR004626">
    <property type="entry name" value="RarD"/>
</dbReference>
<evidence type="ECO:0000256" key="1">
    <source>
        <dbReference type="ARBA" id="ARBA00004651"/>
    </source>
</evidence>
<accession>U7UJR1</accession>
<keyword evidence="4" id="KW-1003">Cell membrane</keyword>
<dbReference type="GO" id="GO:0005886">
    <property type="term" value="C:plasma membrane"/>
    <property type="evidence" value="ECO:0007669"/>
    <property type="project" value="UniProtKB-SubCell"/>
</dbReference>
<feature type="transmembrane region" description="Helical" evidence="8">
    <location>
        <begin position="261"/>
        <end position="283"/>
    </location>
</feature>